<proteinExistence type="predicted"/>
<dbReference type="EMBL" id="REGN01002213">
    <property type="protein sequence ID" value="RNA29493.1"/>
    <property type="molecule type" value="Genomic_DNA"/>
</dbReference>
<dbReference type="AlphaFoldDB" id="A0A3M7S0Z7"/>
<evidence type="ECO:0000313" key="2">
    <source>
        <dbReference type="Proteomes" id="UP000276133"/>
    </source>
</evidence>
<comment type="caution">
    <text evidence="1">The sequence shown here is derived from an EMBL/GenBank/DDBJ whole genome shotgun (WGS) entry which is preliminary data.</text>
</comment>
<evidence type="ECO:0000313" key="1">
    <source>
        <dbReference type="EMBL" id="RNA29493.1"/>
    </source>
</evidence>
<sequence length="73" mass="8961">MARPTNKKIKYIFNIQMINLMIFGRRKNYIRIEMCGFFVTKMNSYEIYLRNSCLFPTKSHFEIKLDNEFMQHL</sequence>
<organism evidence="1 2">
    <name type="scientific">Brachionus plicatilis</name>
    <name type="common">Marine rotifer</name>
    <name type="synonym">Brachionus muelleri</name>
    <dbReference type="NCBI Taxonomy" id="10195"/>
    <lineage>
        <taxon>Eukaryota</taxon>
        <taxon>Metazoa</taxon>
        <taxon>Spiralia</taxon>
        <taxon>Gnathifera</taxon>
        <taxon>Rotifera</taxon>
        <taxon>Eurotatoria</taxon>
        <taxon>Monogononta</taxon>
        <taxon>Pseudotrocha</taxon>
        <taxon>Ploima</taxon>
        <taxon>Brachionidae</taxon>
        <taxon>Brachionus</taxon>
    </lineage>
</organism>
<protein>
    <submittedName>
        <fullName evidence="1">Uncharacterized protein</fullName>
    </submittedName>
</protein>
<accession>A0A3M7S0Z7</accession>
<gene>
    <name evidence="1" type="ORF">BpHYR1_014063</name>
</gene>
<dbReference type="Proteomes" id="UP000276133">
    <property type="component" value="Unassembled WGS sequence"/>
</dbReference>
<name>A0A3M7S0Z7_BRAPC</name>
<reference evidence="1 2" key="1">
    <citation type="journal article" date="2018" name="Sci. Rep.">
        <title>Genomic signatures of local adaptation to the degree of environmental predictability in rotifers.</title>
        <authorList>
            <person name="Franch-Gras L."/>
            <person name="Hahn C."/>
            <person name="Garcia-Roger E.M."/>
            <person name="Carmona M.J."/>
            <person name="Serra M."/>
            <person name="Gomez A."/>
        </authorList>
    </citation>
    <scope>NUCLEOTIDE SEQUENCE [LARGE SCALE GENOMIC DNA]</scope>
    <source>
        <strain evidence="1">HYR1</strain>
    </source>
</reference>
<keyword evidence="2" id="KW-1185">Reference proteome</keyword>